<dbReference type="RefSeq" id="WP_099648472.1">
    <property type="nucleotide sequence ID" value="NZ_CAJGAB010000008.1"/>
</dbReference>
<dbReference type="EMBL" id="CP024422">
    <property type="protein sequence ID" value="ATQ55336.1"/>
    <property type="molecule type" value="Genomic_DNA"/>
</dbReference>
<protein>
    <submittedName>
        <fullName evidence="1">Uncharacterized protein</fullName>
    </submittedName>
</protein>
<accession>A0A2D2BYL9</accession>
<dbReference type="AlphaFoldDB" id="A0A2D2BYL9"/>
<proteinExistence type="predicted"/>
<dbReference type="GeneID" id="78897145"/>
<sequence>MSEVQKKPGALAGATGADIEGFWSRFDDNLSRTAQASAVVAAVLECHPEDRVLFLEAILDQIRPGWPQAYYCNLMEEAAWWADNSSRAERKAYCLACFNRMPARDQAAFLDYVQGRSAA</sequence>
<gene>
    <name evidence="1" type="ORF">PYTT13_05595</name>
</gene>
<evidence type="ECO:0000313" key="2">
    <source>
        <dbReference type="Proteomes" id="UP000229314"/>
    </source>
</evidence>
<organism evidence="1 2">
    <name type="scientific">Paracoccus yeei</name>
    <dbReference type="NCBI Taxonomy" id="147645"/>
    <lineage>
        <taxon>Bacteria</taxon>
        <taxon>Pseudomonadati</taxon>
        <taxon>Pseudomonadota</taxon>
        <taxon>Alphaproteobacteria</taxon>
        <taxon>Rhodobacterales</taxon>
        <taxon>Paracoccaceae</taxon>
        <taxon>Paracoccus</taxon>
    </lineage>
</organism>
<reference evidence="1 2" key="1">
    <citation type="submission" date="2017-10" db="EMBL/GenBank/DDBJ databases">
        <title>Complete genome sequence of Paracoccus yeei TT13 isolated from human skin.</title>
        <authorList>
            <person name="Lee K."/>
            <person name="Lim J.Y."/>
            <person name="Hwang I."/>
        </authorList>
    </citation>
    <scope>NUCLEOTIDE SEQUENCE [LARGE SCALE GENOMIC DNA]</scope>
    <source>
        <strain evidence="1 2">TT13</strain>
    </source>
</reference>
<name>A0A2D2BYL9_9RHOB</name>
<dbReference type="Proteomes" id="UP000229314">
    <property type="component" value="Chromosome"/>
</dbReference>
<evidence type="ECO:0000313" key="1">
    <source>
        <dbReference type="EMBL" id="ATQ55336.1"/>
    </source>
</evidence>